<sequence>MRRRMSNSVVHTTHVCLKCMRDSIKAWVAERKYLTMPFEFNYLQDSDHSTNCRNCFEAGKTCAEFPVLMTQHRYELESIVYWTMQLWYNDKRYTNDEK</sequence>
<dbReference type="Proteomes" id="UP001152649">
    <property type="component" value="Unassembled WGS sequence"/>
</dbReference>
<organism evidence="1 2">
    <name type="scientific">Penicillium salamii</name>
    <dbReference type="NCBI Taxonomy" id="1612424"/>
    <lineage>
        <taxon>Eukaryota</taxon>
        <taxon>Fungi</taxon>
        <taxon>Dikarya</taxon>
        <taxon>Ascomycota</taxon>
        <taxon>Pezizomycotina</taxon>
        <taxon>Eurotiomycetes</taxon>
        <taxon>Eurotiomycetidae</taxon>
        <taxon>Eurotiales</taxon>
        <taxon>Aspergillaceae</taxon>
        <taxon>Penicillium</taxon>
    </lineage>
</organism>
<name>A0A9W4JFE9_9EURO</name>
<gene>
    <name evidence="1" type="ORF">PSALAMII_LOCUS6423</name>
</gene>
<evidence type="ECO:0000313" key="1">
    <source>
        <dbReference type="EMBL" id="CAG8387973.1"/>
    </source>
</evidence>
<evidence type="ECO:0000313" key="2">
    <source>
        <dbReference type="Proteomes" id="UP001152649"/>
    </source>
</evidence>
<accession>A0A9W4JFE9</accession>
<comment type="caution">
    <text evidence="1">The sequence shown here is derived from an EMBL/GenBank/DDBJ whole genome shotgun (WGS) entry which is preliminary data.</text>
</comment>
<dbReference type="OrthoDB" id="70250at2759"/>
<keyword evidence="2" id="KW-1185">Reference proteome</keyword>
<protein>
    <submittedName>
        <fullName evidence="1">Uncharacterized protein</fullName>
    </submittedName>
</protein>
<dbReference type="EMBL" id="CAJVPG010000288">
    <property type="protein sequence ID" value="CAG8387973.1"/>
    <property type="molecule type" value="Genomic_DNA"/>
</dbReference>
<reference evidence="1" key="1">
    <citation type="submission" date="2021-07" db="EMBL/GenBank/DDBJ databases">
        <authorList>
            <person name="Branca A.L. A."/>
        </authorList>
    </citation>
    <scope>NUCLEOTIDE SEQUENCE</scope>
</reference>
<dbReference type="AlphaFoldDB" id="A0A9W4JFE9"/>
<proteinExistence type="predicted"/>